<keyword evidence="1" id="KW-0805">Transcription regulation</keyword>
<sequence>MASRDRPTEEQVRAAVAAFGLLADRTRLLLLWFLASEELDVTTLASLVGARGPAVSQHLAKLRLAGLVEGRKVGRHVLYRAKGTHVRALVTEALHHADHQLQGIPDHP</sequence>
<dbReference type="NCBIfam" id="NF033788">
    <property type="entry name" value="HTH_metalloreg"/>
    <property type="match status" value="1"/>
</dbReference>
<dbReference type="EMBL" id="JBHLYQ010000089">
    <property type="protein sequence ID" value="MFC0082314.1"/>
    <property type="molecule type" value="Genomic_DNA"/>
</dbReference>
<keyword evidence="2" id="KW-0238">DNA-binding</keyword>
<dbReference type="PANTHER" id="PTHR43132:SF8">
    <property type="entry name" value="HTH-TYPE TRANSCRIPTIONAL REGULATOR KMTR"/>
    <property type="match status" value="1"/>
</dbReference>
<evidence type="ECO:0000259" key="4">
    <source>
        <dbReference type="PROSITE" id="PS50987"/>
    </source>
</evidence>
<evidence type="ECO:0000313" key="6">
    <source>
        <dbReference type="Proteomes" id="UP001589788"/>
    </source>
</evidence>
<accession>A0ABV6C3R1</accession>
<reference evidence="5 6" key="1">
    <citation type="submission" date="2024-09" db="EMBL/GenBank/DDBJ databases">
        <authorList>
            <person name="Sun Q."/>
            <person name="Mori K."/>
        </authorList>
    </citation>
    <scope>NUCLEOTIDE SEQUENCE [LARGE SCALE GENOMIC DNA]</scope>
    <source>
        <strain evidence="5 6">JCM 15389</strain>
    </source>
</reference>
<dbReference type="InterPro" id="IPR011991">
    <property type="entry name" value="ArsR-like_HTH"/>
</dbReference>
<dbReference type="Gene3D" id="1.10.10.10">
    <property type="entry name" value="Winged helix-like DNA-binding domain superfamily/Winged helix DNA-binding domain"/>
    <property type="match status" value="1"/>
</dbReference>
<dbReference type="InterPro" id="IPR051011">
    <property type="entry name" value="Metal_resp_trans_reg"/>
</dbReference>
<protein>
    <submittedName>
        <fullName evidence="5">ArsR/SmtB family transcription factor</fullName>
    </submittedName>
</protein>
<dbReference type="PRINTS" id="PR00778">
    <property type="entry name" value="HTHARSR"/>
</dbReference>
<comment type="caution">
    <text evidence="5">The sequence shown here is derived from an EMBL/GenBank/DDBJ whole genome shotgun (WGS) entry which is preliminary data.</text>
</comment>
<gene>
    <name evidence="5" type="ORF">ACFFRE_09180</name>
</gene>
<dbReference type="InterPro" id="IPR001845">
    <property type="entry name" value="HTH_ArsR_DNA-bd_dom"/>
</dbReference>
<dbReference type="InterPro" id="IPR036388">
    <property type="entry name" value="WH-like_DNA-bd_sf"/>
</dbReference>
<dbReference type="SUPFAM" id="SSF46785">
    <property type="entry name" value="Winged helix' DNA-binding domain"/>
    <property type="match status" value="1"/>
</dbReference>
<keyword evidence="6" id="KW-1185">Reference proteome</keyword>
<evidence type="ECO:0000256" key="1">
    <source>
        <dbReference type="ARBA" id="ARBA00023015"/>
    </source>
</evidence>
<dbReference type="CDD" id="cd00090">
    <property type="entry name" value="HTH_ARSR"/>
    <property type="match status" value="1"/>
</dbReference>
<evidence type="ECO:0000313" key="5">
    <source>
        <dbReference type="EMBL" id="MFC0082314.1"/>
    </source>
</evidence>
<proteinExistence type="predicted"/>
<evidence type="ECO:0000256" key="2">
    <source>
        <dbReference type="ARBA" id="ARBA00023125"/>
    </source>
</evidence>
<dbReference type="SMART" id="SM00418">
    <property type="entry name" value="HTH_ARSR"/>
    <property type="match status" value="1"/>
</dbReference>
<feature type="domain" description="HTH arsR-type" evidence="4">
    <location>
        <begin position="7"/>
        <end position="101"/>
    </location>
</feature>
<organism evidence="5 6">
    <name type="scientific">Aciditerrimonas ferrireducens</name>
    <dbReference type="NCBI Taxonomy" id="667306"/>
    <lineage>
        <taxon>Bacteria</taxon>
        <taxon>Bacillati</taxon>
        <taxon>Actinomycetota</taxon>
        <taxon>Acidimicrobiia</taxon>
        <taxon>Acidimicrobiales</taxon>
        <taxon>Acidimicrobiaceae</taxon>
        <taxon>Aciditerrimonas</taxon>
    </lineage>
</organism>
<dbReference type="InterPro" id="IPR036390">
    <property type="entry name" value="WH_DNA-bd_sf"/>
</dbReference>
<dbReference type="Proteomes" id="UP001589788">
    <property type="component" value="Unassembled WGS sequence"/>
</dbReference>
<name>A0ABV6C3R1_9ACTN</name>
<dbReference type="RefSeq" id="WP_377789867.1">
    <property type="nucleotide sequence ID" value="NZ_JBHLYQ010000089.1"/>
</dbReference>
<dbReference type="PROSITE" id="PS50987">
    <property type="entry name" value="HTH_ARSR_2"/>
    <property type="match status" value="1"/>
</dbReference>
<dbReference type="PANTHER" id="PTHR43132">
    <property type="entry name" value="ARSENICAL RESISTANCE OPERON REPRESSOR ARSR-RELATED"/>
    <property type="match status" value="1"/>
</dbReference>
<evidence type="ECO:0000256" key="3">
    <source>
        <dbReference type="ARBA" id="ARBA00023163"/>
    </source>
</evidence>
<dbReference type="Pfam" id="PF01022">
    <property type="entry name" value="HTH_5"/>
    <property type="match status" value="1"/>
</dbReference>
<keyword evidence="3" id="KW-0804">Transcription</keyword>